<evidence type="ECO:0000256" key="3">
    <source>
        <dbReference type="ARBA" id="ARBA00023319"/>
    </source>
</evidence>
<name>A0AAW0NHJ8_9GOBI</name>
<evidence type="ECO:0000256" key="4">
    <source>
        <dbReference type="SAM" id="MobiDB-lite"/>
    </source>
</evidence>
<dbReference type="InterPro" id="IPR036179">
    <property type="entry name" value="Ig-like_dom_sf"/>
</dbReference>
<dbReference type="InterPro" id="IPR003599">
    <property type="entry name" value="Ig_sub"/>
</dbReference>
<keyword evidence="2" id="KW-1015">Disulfide bond</keyword>
<evidence type="ECO:0000256" key="2">
    <source>
        <dbReference type="ARBA" id="ARBA00023157"/>
    </source>
</evidence>
<dbReference type="SUPFAM" id="SSF48726">
    <property type="entry name" value="Immunoglobulin"/>
    <property type="match status" value="3"/>
</dbReference>
<dbReference type="InterPro" id="IPR013783">
    <property type="entry name" value="Ig-like_fold"/>
</dbReference>
<keyword evidence="1" id="KW-0732">Signal</keyword>
<proteinExistence type="predicted"/>
<keyword evidence="3" id="KW-0393">Immunoglobulin domain</keyword>
<comment type="caution">
    <text evidence="7">The sequence shown here is derived from an EMBL/GenBank/DDBJ whole genome shotgun (WGS) entry which is preliminary data.</text>
</comment>
<dbReference type="GO" id="GO:0016020">
    <property type="term" value="C:membrane"/>
    <property type="evidence" value="ECO:0007669"/>
    <property type="project" value="TreeGrafter"/>
</dbReference>
<organism evidence="7 8">
    <name type="scientific">Mugilogobius chulae</name>
    <name type="common">yellowstripe goby</name>
    <dbReference type="NCBI Taxonomy" id="88201"/>
    <lineage>
        <taxon>Eukaryota</taxon>
        <taxon>Metazoa</taxon>
        <taxon>Chordata</taxon>
        <taxon>Craniata</taxon>
        <taxon>Vertebrata</taxon>
        <taxon>Euteleostomi</taxon>
        <taxon>Actinopterygii</taxon>
        <taxon>Neopterygii</taxon>
        <taxon>Teleostei</taxon>
        <taxon>Neoteleostei</taxon>
        <taxon>Acanthomorphata</taxon>
        <taxon>Gobiaria</taxon>
        <taxon>Gobiiformes</taxon>
        <taxon>Gobioidei</taxon>
        <taxon>Gobiidae</taxon>
        <taxon>Gobionellinae</taxon>
        <taxon>Mugilogobius</taxon>
    </lineage>
</organism>
<dbReference type="InterPro" id="IPR007110">
    <property type="entry name" value="Ig-like_dom"/>
</dbReference>
<reference evidence="8" key="1">
    <citation type="submission" date="2024-04" db="EMBL/GenBank/DDBJ databases">
        <title>Salinicola lusitanus LLJ914,a marine bacterium isolated from the Okinawa Trough.</title>
        <authorList>
            <person name="Li J."/>
        </authorList>
    </citation>
    <scope>NUCLEOTIDE SEQUENCE [LARGE SCALE GENOMIC DNA]</scope>
</reference>
<feature type="transmembrane region" description="Helical" evidence="5">
    <location>
        <begin position="611"/>
        <end position="633"/>
    </location>
</feature>
<dbReference type="PANTHER" id="PTHR12207">
    <property type="entry name" value="V-SET AND TRANSMEMBRANE DOMAIN-CONTAINING PROTEIN"/>
    <property type="match status" value="1"/>
</dbReference>
<keyword evidence="8" id="KW-1185">Reference proteome</keyword>
<evidence type="ECO:0000256" key="5">
    <source>
        <dbReference type="SAM" id="Phobius"/>
    </source>
</evidence>
<evidence type="ECO:0000256" key="1">
    <source>
        <dbReference type="ARBA" id="ARBA00022729"/>
    </source>
</evidence>
<evidence type="ECO:0000313" key="8">
    <source>
        <dbReference type="Proteomes" id="UP001460270"/>
    </source>
</evidence>
<feature type="domain" description="Ig-like" evidence="6">
    <location>
        <begin position="300"/>
        <end position="399"/>
    </location>
</feature>
<evidence type="ECO:0000313" key="7">
    <source>
        <dbReference type="EMBL" id="KAK7893072.1"/>
    </source>
</evidence>
<dbReference type="PROSITE" id="PS50835">
    <property type="entry name" value="IG_LIKE"/>
    <property type="match status" value="1"/>
</dbReference>
<evidence type="ECO:0000259" key="6">
    <source>
        <dbReference type="PROSITE" id="PS50835"/>
    </source>
</evidence>
<feature type="compositionally biased region" description="Low complexity" evidence="4">
    <location>
        <begin position="143"/>
        <end position="156"/>
    </location>
</feature>
<feature type="compositionally biased region" description="Polar residues" evidence="4">
    <location>
        <begin position="1"/>
        <end position="12"/>
    </location>
</feature>
<keyword evidence="5" id="KW-1133">Transmembrane helix</keyword>
<dbReference type="InterPro" id="IPR051102">
    <property type="entry name" value="IgSF_V-set/TM_domain"/>
</dbReference>
<gene>
    <name evidence="7" type="ORF">WMY93_022224</name>
</gene>
<dbReference type="AlphaFoldDB" id="A0AAW0NHJ8"/>
<feature type="region of interest" description="Disordered" evidence="4">
    <location>
        <begin position="1"/>
        <end position="209"/>
    </location>
</feature>
<keyword evidence="5" id="KW-0812">Transmembrane</keyword>
<keyword evidence="5" id="KW-0472">Membrane</keyword>
<dbReference type="Proteomes" id="UP001460270">
    <property type="component" value="Unassembled WGS sequence"/>
</dbReference>
<protein>
    <recommendedName>
        <fullName evidence="6">Ig-like domain-containing protein</fullName>
    </recommendedName>
</protein>
<accession>A0AAW0NHJ8</accession>
<dbReference type="SMART" id="SM00409">
    <property type="entry name" value="IG"/>
    <property type="match status" value="3"/>
</dbReference>
<feature type="compositionally biased region" description="Low complexity" evidence="4">
    <location>
        <begin position="174"/>
        <end position="200"/>
    </location>
</feature>
<dbReference type="EMBL" id="JBBPFD010000016">
    <property type="protein sequence ID" value="KAK7893072.1"/>
    <property type="molecule type" value="Genomic_DNA"/>
</dbReference>
<sequence length="657" mass="71514">MSASEESINFPTNGRRESTSSSIELGELPVYKVKPESGDGPSRTLHRDLLLPCSFLTDSDENLPSPEHSPVQRPRTRQQKHLQDLSTDTPAEDEESESLVSVNVSPPTMHFTVERQHQAPVPSADNERALTSDPAAETAEQRSPLSSSTPSVVSSSEKSDSEVEELSEPAENQPVNESNLPEPEEVSVSVDEGPPEESNPVEPPNIDLNLPDVTIRRSTRQRVPPSRLQYSSRVHTQILRRRRASGAGRNGVFELVLSKVTTSDDGTYGCTGTEWSHEASGQWLQIVESTKEMGPVTVTPISQSLTITASSVSPLTLTPGESMSLLCSVAVDNLALIGLEISWLSGGRDLITMDRNGVIAVNKTNYRADASLERVDQGKVRLSVRGVSIQDAGAYSCRVRAWVEKGEKSALGKDWWHMAAEKMSTTVNVKVAQIRSSPQSSTLIGSLDAVGNLKAGPSYSDRLDKGTITLTRVQPNTFKLRFLRAQKADMGQYTCRVSASTLNSQGGYVDATEQLSPALPIKWEQKSPQFSVALRSDSTTVFPWETAKMECAVSVSGSTPKSVTVESITVWCSCYVSPSTKTWTKAEELTSSRIFLTVKFAVLWDSLKMPLLYGAAAALGVGLFSLIFGLVCANCCCRNTKHTPLSARNKLLHLEMD</sequence>
<dbReference type="Gene3D" id="2.60.40.10">
    <property type="entry name" value="Immunoglobulins"/>
    <property type="match status" value="1"/>
</dbReference>